<evidence type="ECO:0000256" key="20">
    <source>
        <dbReference type="ARBA" id="ARBA00049902"/>
    </source>
</evidence>
<keyword evidence="10 21" id="KW-1133">Transmembrane helix</keyword>
<comment type="subcellular location">
    <subcellularLocation>
        <location evidence="1">Cell membrane</location>
        <topology evidence="1">Multi-pass membrane protein</topology>
    </subcellularLocation>
</comment>
<evidence type="ECO:0000256" key="1">
    <source>
        <dbReference type="ARBA" id="ARBA00004651"/>
    </source>
</evidence>
<keyword evidence="11 21" id="KW-0472">Membrane</keyword>
<evidence type="ECO:0000256" key="5">
    <source>
        <dbReference type="ARBA" id="ARBA00022676"/>
    </source>
</evidence>
<feature type="transmembrane region" description="Helical" evidence="21">
    <location>
        <begin position="76"/>
        <end position="95"/>
    </location>
</feature>
<feature type="transmembrane region" description="Helical" evidence="21">
    <location>
        <begin position="12"/>
        <end position="34"/>
    </location>
</feature>
<organism evidence="22 23">
    <name type="scientific">Candidatus Desantisbacteria bacterium CG2_30_40_21</name>
    <dbReference type="NCBI Taxonomy" id="1817895"/>
    <lineage>
        <taxon>Bacteria</taxon>
        <taxon>Candidatus Desantisiibacteriota</taxon>
    </lineage>
</organism>
<dbReference type="STRING" id="1817895.AUJ95_05420"/>
<evidence type="ECO:0000256" key="19">
    <source>
        <dbReference type="ARBA" id="ARBA00044770"/>
    </source>
</evidence>
<evidence type="ECO:0000256" key="18">
    <source>
        <dbReference type="ARBA" id="ARBA00041418"/>
    </source>
</evidence>
<dbReference type="GO" id="GO:0032153">
    <property type="term" value="C:cell division site"/>
    <property type="evidence" value="ECO:0007669"/>
    <property type="project" value="TreeGrafter"/>
</dbReference>
<dbReference type="GO" id="GO:0009252">
    <property type="term" value="P:peptidoglycan biosynthetic process"/>
    <property type="evidence" value="ECO:0007669"/>
    <property type="project" value="UniProtKB-KW"/>
</dbReference>
<evidence type="ECO:0000256" key="6">
    <source>
        <dbReference type="ARBA" id="ARBA00022679"/>
    </source>
</evidence>
<dbReference type="GO" id="GO:0051301">
    <property type="term" value="P:cell division"/>
    <property type="evidence" value="ECO:0007669"/>
    <property type="project" value="UniProtKB-KW"/>
</dbReference>
<gene>
    <name evidence="22" type="ORF">AUJ95_05420</name>
</gene>
<comment type="similarity">
    <text evidence="16">Belongs to the SEDS family. FtsW subfamily.</text>
</comment>
<comment type="pathway">
    <text evidence="2">Cell wall biogenesis; peptidoglycan biosynthesis.</text>
</comment>
<evidence type="ECO:0000256" key="13">
    <source>
        <dbReference type="ARBA" id="ARBA00023316"/>
    </source>
</evidence>
<keyword evidence="5" id="KW-0328">Glycosyltransferase</keyword>
<reference evidence="22 23" key="1">
    <citation type="journal article" date="2016" name="Environ. Microbiol.">
        <title>Genomic resolution of a cold subsurface aquifer community provides metabolic insights for novel microbes adapted to high CO concentrations.</title>
        <authorList>
            <person name="Probst A.J."/>
            <person name="Castelle C.J."/>
            <person name="Singh A."/>
            <person name="Brown C.T."/>
            <person name="Anantharaman K."/>
            <person name="Sharon I."/>
            <person name="Hug L.A."/>
            <person name="Burstein D."/>
            <person name="Emerson J.B."/>
            <person name="Thomas B.C."/>
            <person name="Banfield J.F."/>
        </authorList>
    </citation>
    <scope>NUCLEOTIDE SEQUENCE [LARGE SCALE GENOMIC DNA]</scope>
    <source>
        <strain evidence="22">CG2_30_40_21</strain>
    </source>
</reference>
<evidence type="ECO:0000256" key="15">
    <source>
        <dbReference type="ARBA" id="ARBA00033270"/>
    </source>
</evidence>
<dbReference type="InterPro" id="IPR013437">
    <property type="entry name" value="FtsW"/>
</dbReference>
<name>A0A1J5E6R7_9BACT</name>
<keyword evidence="4" id="KW-0132">Cell division</keyword>
<evidence type="ECO:0000256" key="9">
    <source>
        <dbReference type="ARBA" id="ARBA00022984"/>
    </source>
</evidence>
<feature type="transmembrane region" description="Helical" evidence="21">
    <location>
        <begin position="188"/>
        <end position="204"/>
    </location>
</feature>
<dbReference type="GO" id="GO:0008360">
    <property type="term" value="P:regulation of cell shape"/>
    <property type="evidence" value="ECO:0007669"/>
    <property type="project" value="UniProtKB-KW"/>
</dbReference>
<dbReference type="PANTHER" id="PTHR30474:SF2">
    <property type="entry name" value="PEPTIDOGLYCAN GLYCOSYLTRANSFERASE FTSW-RELATED"/>
    <property type="match status" value="1"/>
</dbReference>
<evidence type="ECO:0000256" key="7">
    <source>
        <dbReference type="ARBA" id="ARBA00022692"/>
    </source>
</evidence>
<evidence type="ECO:0000256" key="12">
    <source>
        <dbReference type="ARBA" id="ARBA00023306"/>
    </source>
</evidence>
<dbReference type="GO" id="GO:0015648">
    <property type="term" value="F:lipid-linked peptidoglycan transporter activity"/>
    <property type="evidence" value="ECO:0007669"/>
    <property type="project" value="TreeGrafter"/>
</dbReference>
<evidence type="ECO:0000256" key="17">
    <source>
        <dbReference type="ARBA" id="ARBA00041185"/>
    </source>
</evidence>
<keyword evidence="6" id="KW-0808">Transferase</keyword>
<keyword evidence="13" id="KW-0961">Cell wall biogenesis/degradation</keyword>
<evidence type="ECO:0000256" key="11">
    <source>
        <dbReference type="ARBA" id="ARBA00023136"/>
    </source>
</evidence>
<keyword evidence="3" id="KW-1003">Cell membrane</keyword>
<sequence length="370" mass="40933">MNYSRARFDIILLLITITLVGIGILMIYSSSAIYHQKYAQDSYFMLKKQLLWICLGSVGMLIAWKTDYRLLRKHKGVVIAVGLFLLILTIIPGIGHKIGGAARWLKVFGLTFQPSELIKLCLLLWIADFIVKKKAHLKSMLKGFLPSLIFLLIIIAILLKQPHFGMIILFFTVSMVILFTGGVNLKHMFTMLIVSIPMMIFLAIKEPYRVRRLSIFMDPWSDASNKGYHIIQSLIALGSGGLFGVGLGESKQKLFYLPESSTDFIFAIIGEEGGFILAVAVIVLFLGFAYCGIKICMATEDLFASLFAFGITFIIVAQAFFNIGVVTGVLPTTGVPLPFISFGGSALFFNMVSVGILLNIAKGSFIRRGT</sequence>
<evidence type="ECO:0000256" key="16">
    <source>
        <dbReference type="ARBA" id="ARBA00038053"/>
    </source>
</evidence>
<keyword evidence="9" id="KW-0573">Peptidoglycan synthesis</keyword>
<dbReference type="Proteomes" id="UP000183085">
    <property type="component" value="Unassembled WGS sequence"/>
</dbReference>
<feature type="transmembrane region" description="Helical" evidence="21">
    <location>
        <begin position="302"/>
        <end position="325"/>
    </location>
</feature>
<dbReference type="AlphaFoldDB" id="A0A1J5E6R7"/>
<dbReference type="EMBL" id="MNYI01000143">
    <property type="protein sequence ID" value="OIP39607.1"/>
    <property type="molecule type" value="Genomic_DNA"/>
</dbReference>
<keyword evidence="12" id="KW-0131">Cell cycle</keyword>
<evidence type="ECO:0000256" key="4">
    <source>
        <dbReference type="ARBA" id="ARBA00022618"/>
    </source>
</evidence>
<keyword evidence="7 21" id="KW-0812">Transmembrane</keyword>
<dbReference type="GO" id="GO:0008955">
    <property type="term" value="F:peptidoglycan glycosyltransferase activity"/>
    <property type="evidence" value="ECO:0007669"/>
    <property type="project" value="UniProtKB-EC"/>
</dbReference>
<proteinExistence type="inferred from homology"/>
<dbReference type="EC" id="2.4.99.28" evidence="19"/>
<dbReference type="NCBIfam" id="TIGR02614">
    <property type="entry name" value="ftsW"/>
    <property type="match status" value="1"/>
</dbReference>
<protein>
    <recommendedName>
        <fullName evidence="17">Probable peptidoglycan glycosyltransferase FtsW</fullName>
        <ecNumber evidence="19">2.4.99.28</ecNumber>
    </recommendedName>
    <alternativeName>
        <fullName evidence="18">Cell division protein FtsW</fullName>
    </alternativeName>
    <alternativeName>
        <fullName evidence="15">Cell wall polymerase</fullName>
    </alternativeName>
    <alternativeName>
        <fullName evidence="14">Peptidoglycan polymerase</fullName>
    </alternativeName>
</protein>
<feature type="transmembrane region" description="Helical" evidence="21">
    <location>
        <begin position="264"/>
        <end position="290"/>
    </location>
</feature>
<evidence type="ECO:0000313" key="22">
    <source>
        <dbReference type="EMBL" id="OIP39607.1"/>
    </source>
</evidence>
<evidence type="ECO:0000256" key="2">
    <source>
        <dbReference type="ARBA" id="ARBA00004752"/>
    </source>
</evidence>
<dbReference type="InterPro" id="IPR001182">
    <property type="entry name" value="FtsW/RodA"/>
</dbReference>
<comment type="caution">
    <text evidence="22">The sequence shown here is derived from an EMBL/GenBank/DDBJ whole genome shotgun (WGS) entry which is preliminary data.</text>
</comment>
<feature type="transmembrane region" description="Helical" evidence="21">
    <location>
        <begin position="337"/>
        <end position="361"/>
    </location>
</feature>
<evidence type="ECO:0000256" key="14">
    <source>
        <dbReference type="ARBA" id="ARBA00032370"/>
    </source>
</evidence>
<evidence type="ECO:0000256" key="21">
    <source>
        <dbReference type="SAM" id="Phobius"/>
    </source>
</evidence>
<feature type="transmembrane region" description="Helical" evidence="21">
    <location>
        <begin position="164"/>
        <end position="181"/>
    </location>
</feature>
<evidence type="ECO:0000256" key="10">
    <source>
        <dbReference type="ARBA" id="ARBA00022989"/>
    </source>
</evidence>
<dbReference type="GO" id="GO:0071555">
    <property type="term" value="P:cell wall organization"/>
    <property type="evidence" value="ECO:0007669"/>
    <property type="project" value="UniProtKB-KW"/>
</dbReference>
<dbReference type="PANTHER" id="PTHR30474">
    <property type="entry name" value="CELL CYCLE PROTEIN"/>
    <property type="match status" value="1"/>
</dbReference>
<dbReference type="Pfam" id="PF01098">
    <property type="entry name" value="FTSW_RODA_SPOVE"/>
    <property type="match status" value="1"/>
</dbReference>
<feature type="transmembrane region" description="Helical" evidence="21">
    <location>
        <begin position="46"/>
        <end position="64"/>
    </location>
</feature>
<dbReference type="GO" id="GO:0005886">
    <property type="term" value="C:plasma membrane"/>
    <property type="evidence" value="ECO:0007669"/>
    <property type="project" value="UniProtKB-SubCell"/>
</dbReference>
<evidence type="ECO:0000256" key="3">
    <source>
        <dbReference type="ARBA" id="ARBA00022475"/>
    </source>
</evidence>
<accession>A0A1J5E6R7</accession>
<feature type="transmembrane region" description="Helical" evidence="21">
    <location>
        <begin position="139"/>
        <end position="158"/>
    </location>
</feature>
<evidence type="ECO:0000313" key="23">
    <source>
        <dbReference type="Proteomes" id="UP000183085"/>
    </source>
</evidence>
<evidence type="ECO:0000256" key="8">
    <source>
        <dbReference type="ARBA" id="ARBA00022960"/>
    </source>
</evidence>
<comment type="catalytic activity">
    <reaction evidence="20">
        <text>[GlcNAc-(1-&gt;4)-Mur2Ac(oyl-L-Ala-gamma-D-Glu-L-Lys-D-Ala-D-Ala)](n)-di-trans,octa-cis-undecaprenyl diphosphate + beta-D-GlcNAc-(1-&gt;4)-Mur2Ac(oyl-L-Ala-gamma-D-Glu-L-Lys-D-Ala-D-Ala)-di-trans,octa-cis-undecaprenyl diphosphate = [GlcNAc-(1-&gt;4)-Mur2Ac(oyl-L-Ala-gamma-D-Glu-L-Lys-D-Ala-D-Ala)](n+1)-di-trans,octa-cis-undecaprenyl diphosphate + di-trans,octa-cis-undecaprenyl diphosphate + H(+)</text>
        <dbReference type="Rhea" id="RHEA:23708"/>
        <dbReference type="Rhea" id="RHEA-COMP:9602"/>
        <dbReference type="Rhea" id="RHEA-COMP:9603"/>
        <dbReference type="ChEBI" id="CHEBI:15378"/>
        <dbReference type="ChEBI" id="CHEBI:58405"/>
        <dbReference type="ChEBI" id="CHEBI:60033"/>
        <dbReference type="ChEBI" id="CHEBI:78435"/>
        <dbReference type="EC" id="2.4.99.28"/>
    </reaction>
</comment>
<keyword evidence="8" id="KW-0133">Cell shape</keyword>